<protein>
    <submittedName>
        <fullName evidence="2">Uncharacterized protein</fullName>
    </submittedName>
</protein>
<evidence type="ECO:0000313" key="3">
    <source>
        <dbReference type="Proteomes" id="UP000033428"/>
    </source>
</evidence>
<name>A0A0F0CJK0_9BACT</name>
<evidence type="ECO:0000313" key="2">
    <source>
        <dbReference type="EMBL" id="KJJ83407.1"/>
    </source>
</evidence>
<comment type="caution">
    <text evidence="2">The sequence shown here is derived from an EMBL/GenBank/DDBJ whole genome shotgun (WGS) entry which is preliminary data.</text>
</comment>
<reference evidence="2 3" key="1">
    <citation type="submission" date="2015-02" db="EMBL/GenBank/DDBJ databases">
        <title>Single-cell genomics of uncultivated deep-branching MTB reveals a conserved set of magnetosome genes.</title>
        <authorList>
            <person name="Kolinko S."/>
            <person name="Richter M."/>
            <person name="Glockner F.O."/>
            <person name="Brachmann A."/>
            <person name="Schuler D."/>
        </authorList>
    </citation>
    <scope>NUCLEOTIDE SEQUENCE [LARGE SCALE GENOMIC DNA]</scope>
    <source>
        <strain evidence="2">SKK-01</strain>
    </source>
</reference>
<accession>A0A0F0CJK0</accession>
<sequence length="61" mass="7308">MIHIEFTIGFYVPFSFVFFFNTILQISIKNFGNNNLKKAHIFYELIYKMVNLKNFGNGIFY</sequence>
<dbReference type="AlphaFoldDB" id="A0A0F0CJK0"/>
<feature type="transmembrane region" description="Helical" evidence="1">
    <location>
        <begin position="6"/>
        <end position="28"/>
    </location>
</feature>
<keyword evidence="1" id="KW-0472">Membrane</keyword>
<dbReference type="EMBL" id="JYNY01000593">
    <property type="protein sequence ID" value="KJJ83407.1"/>
    <property type="molecule type" value="Genomic_DNA"/>
</dbReference>
<keyword evidence="1" id="KW-0812">Transmembrane</keyword>
<keyword evidence="3" id="KW-1185">Reference proteome</keyword>
<gene>
    <name evidence="2" type="ORF">OMAG_002725</name>
</gene>
<evidence type="ECO:0000256" key="1">
    <source>
        <dbReference type="SAM" id="Phobius"/>
    </source>
</evidence>
<dbReference type="Proteomes" id="UP000033428">
    <property type="component" value="Unassembled WGS sequence"/>
</dbReference>
<proteinExistence type="predicted"/>
<keyword evidence="1" id="KW-1133">Transmembrane helix</keyword>
<organism evidence="2 3">
    <name type="scientific">Candidatus Omnitrophus magneticus</name>
    <dbReference type="NCBI Taxonomy" id="1609969"/>
    <lineage>
        <taxon>Bacteria</taxon>
        <taxon>Pseudomonadati</taxon>
        <taxon>Candidatus Omnitrophota</taxon>
        <taxon>Candidatus Omnitrophus</taxon>
    </lineage>
</organism>